<organism evidence="2 3">
    <name type="scientific">Streptomyces halobius</name>
    <dbReference type="NCBI Taxonomy" id="2879846"/>
    <lineage>
        <taxon>Bacteria</taxon>
        <taxon>Bacillati</taxon>
        <taxon>Actinomycetota</taxon>
        <taxon>Actinomycetes</taxon>
        <taxon>Kitasatosporales</taxon>
        <taxon>Streptomycetaceae</taxon>
        <taxon>Streptomyces</taxon>
    </lineage>
</organism>
<evidence type="ECO:0000313" key="3">
    <source>
        <dbReference type="Proteomes" id="UP000830115"/>
    </source>
</evidence>
<name>A0ABY4M8H8_9ACTN</name>
<gene>
    <name evidence="2" type="ORF">K9S39_18980</name>
</gene>
<feature type="region of interest" description="Disordered" evidence="1">
    <location>
        <begin position="82"/>
        <end position="102"/>
    </location>
</feature>
<dbReference type="EMBL" id="CP086322">
    <property type="protein sequence ID" value="UQA93662.1"/>
    <property type="molecule type" value="Genomic_DNA"/>
</dbReference>
<dbReference type="RefSeq" id="WP_248864538.1">
    <property type="nucleotide sequence ID" value="NZ_CP086322.1"/>
</dbReference>
<reference evidence="2" key="1">
    <citation type="submission" date="2021-10" db="EMBL/GenBank/DDBJ databases">
        <title>Streptomyces nigrumlapis sp.nov.,an antimicrobial producing actinobacterium isolated from Black Gobi rocks.</title>
        <authorList>
            <person name="Wen Y."/>
            <person name="Zhang W."/>
            <person name="Liu X.G."/>
        </authorList>
    </citation>
    <scope>NUCLEOTIDE SEQUENCE</scope>
    <source>
        <strain evidence="2">ST13-2-2</strain>
    </source>
</reference>
<sequence length="102" mass="11598">MTSRLPWQAGFPTTIYDFNGVRYDLTRPYIAPDGSRWHWTRWCNEHQRPVATRADHTPGDISASAEINELIDGHAYRYLAPTRTTQQGQPAWKQSPGSGPNT</sequence>
<keyword evidence="3" id="KW-1185">Reference proteome</keyword>
<proteinExistence type="predicted"/>
<accession>A0ABY4M8H8</accession>
<dbReference type="Proteomes" id="UP000830115">
    <property type="component" value="Chromosome"/>
</dbReference>
<dbReference type="NCBIfam" id="NF038082">
    <property type="entry name" value="phiSA1p31"/>
    <property type="match status" value="1"/>
</dbReference>
<protein>
    <submittedName>
        <fullName evidence="2">PhiSA1p31-related protein</fullName>
    </submittedName>
</protein>
<evidence type="ECO:0000256" key="1">
    <source>
        <dbReference type="SAM" id="MobiDB-lite"/>
    </source>
</evidence>
<evidence type="ECO:0000313" key="2">
    <source>
        <dbReference type="EMBL" id="UQA93662.1"/>
    </source>
</evidence>